<dbReference type="Proteomes" id="UP000000311">
    <property type="component" value="Unassembled WGS sequence"/>
</dbReference>
<dbReference type="OMA" id="NIITWRE"/>
<dbReference type="AlphaFoldDB" id="E2A1S6"/>
<evidence type="ECO:0008006" key="3">
    <source>
        <dbReference type="Google" id="ProtNLM"/>
    </source>
</evidence>
<proteinExistence type="predicted"/>
<dbReference type="PANTHER" id="PTHR47326:SF1">
    <property type="entry name" value="HTH PSQ-TYPE DOMAIN-CONTAINING PROTEIN"/>
    <property type="match status" value="1"/>
</dbReference>
<accession>E2A1S6</accession>
<keyword evidence="2" id="KW-1185">Reference proteome</keyword>
<dbReference type="OrthoDB" id="7553971at2759"/>
<evidence type="ECO:0000313" key="2">
    <source>
        <dbReference type="Proteomes" id="UP000000311"/>
    </source>
</evidence>
<feature type="non-terminal residue" evidence="1">
    <location>
        <position position="1"/>
    </location>
</feature>
<dbReference type="Gene3D" id="3.30.420.10">
    <property type="entry name" value="Ribonuclease H-like superfamily/Ribonuclease H"/>
    <property type="match status" value="1"/>
</dbReference>
<sequence length="130" mass="15647">QCLRDLSFPDMILWTDESTFIPNDVFNSRNCLHWAEENPHLVRQGAFQFRWSINVWAEIIGNQIIGPYFLPPRLNSEIYADYLQNTLVELLENVAFHVRTRMIYQYDRAPAHFCREIREILNARFPDRWM</sequence>
<name>E2A1S6_CAMFO</name>
<dbReference type="GO" id="GO:0003676">
    <property type="term" value="F:nucleic acid binding"/>
    <property type="evidence" value="ECO:0007669"/>
    <property type="project" value="InterPro"/>
</dbReference>
<dbReference type="PANTHER" id="PTHR47326">
    <property type="entry name" value="TRANSPOSABLE ELEMENT TC3 TRANSPOSASE-LIKE PROTEIN"/>
    <property type="match status" value="1"/>
</dbReference>
<dbReference type="InParanoid" id="E2A1S6"/>
<reference evidence="1 2" key="1">
    <citation type="journal article" date="2010" name="Science">
        <title>Genomic comparison of the ants Camponotus floridanus and Harpegnathos saltator.</title>
        <authorList>
            <person name="Bonasio R."/>
            <person name="Zhang G."/>
            <person name="Ye C."/>
            <person name="Mutti N.S."/>
            <person name="Fang X."/>
            <person name="Qin N."/>
            <person name="Donahue G."/>
            <person name="Yang P."/>
            <person name="Li Q."/>
            <person name="Li C."/>
            <person name="Zhang P."/>
            <person name="Huang Z."/>
            <person name="Berger S.L."/>
            <person name="Reinberg D."/>
            <person name="Wang J."/>
            <person name="Liebig J."/>
        </authorList>
    </citation>
    <scope>NUCLEOTIDE SEQUENCE [LARGE SCALE GENOMIC DNA]</scope>
    <source>
        <strain evidence="2">C129</strain>
    </source>
</reference>
<feature type="non-terminal residue" evidence="1">
    <location>
        <position position="130"/>
    </location>
</feature>
<protein>
    <recommendedName>
        <fullName evidence="3">Transposable element Tc3 transposase</fullName>
    </recommendedName>
</protein>
<dbReference type="InterPro" id="IPR036397">
    <property type="entry name" value="RNaseH_sf"/>
</dbReference>
<evidence type="ECO:0000313" key="1">
    <source>
        <dbReference type="EMBL" id="EFN72613.1"/>
    </source>
</evidence>
<organism evidence="2">
    <name type="scientific">Camponotus floridanus</name>
    <name type="common">Florida carpenter ant</name>
    <dbReference type="NCBI Taxonomy" id="104421"/>
    <lineage>
        <taxon>Eukaryota</taxon>
        <taxon>Metazoa</taxon>
        <taxon>Ecdysozoa</taxon>
        <taxon>Arthropoda</taxon>
        <taxon>Hexapoda</taxon>
        <taxon>Insecta</taxon>
        <taxon>Pterygota</taxon>
        <taxon>Neoptera</taxon>
        <taxon>Endopterygota</taxon>
        <taxon>Hymenoptera</taxon>
        <taxon>Apocrita</taxon>
        <taxon>Aculeata</taxon>
        <taxon>Formicoidea</taxon>
        <taxon>Formicidae</taxon>
        <taxon>Formicinae</taxon>
        <taxon>Camponotus</taxon>
    </lineage>
</organism>
<dbReference type="EMBL" id="GL435789">
    <property type="protein sequence ID" value="EFN72613.1"/>
    <property type="molecule type" value="Genomic_DNA"/>
</dbReference>
<gene>
    <name evidence="1" type="ORF">EAG_02153</name>
</gene>